<evidence type="ECO:0000313" key="2">
    <source>
        <dbReference type="Proteomes" id="UP000308600"/>
    </source>
</evidence>
<dbReference type="EMBL" id="ML209244">
    <property type="protein sequence ID" value="TFK58671.1"/>
    <property type="molecule type" value="Genomic_DNA"/>
</dbReference>
<reference evidence="1 2" key="1">
    <citation type="journal article" date="2019" name="Nat. Ecol. Evol.">
        <title>Megaphylogeny resolves global patterns of mushroom evolution.</title>
        <authorList>
            <person name="Varga T."/>
            <person name="Krizsan K."/>
            <person name="Foldi C."/>
            <person name="Dima B."/>
            <person name="Sanchez-Garcia M."/>
            <person name="Sanchez-Ramirez S."/>
            <person name="Szollosi G.J."/>
            <person name="Szarkandi J.G."/>
            <person name="Papp V."/>
            <person name="Albert L."/>
            <person name="Andreopoulos W."/>
            <person name="Angelini C."/>
            <person name="Antonin V."/>
            <person name="Barry K.W."/>
            <person name="Bougher N.L."/>
            <person name="Buchanan P."/>
            <person name="Buyck B."/>
            <person name="Bense V."/>
            <person name="Catcheside P."/>
            <person name="Chovatia M."/>
            <person name="Cooper J."/>
            <person name="Damon W."/>
            <person name="Desjardin D."/>
            <person name="Finy P."/>
            <person name="Geml J."/>
            <person name="Haridas S."/>
            <person name="Hughes K."/>
            <person name="Justo A."/>
            <person name="Karasinski D."/>
            <person name="Kautmanova I."/>
            <person name="Kiss B."/>
            <person name="Kocsube S."/>
            <person name="Kotiranta H."/>
            <person name="LaButti K.M."/>
            <person name="Lechner B.E."/>
            <person name="Liimatainen K."/>
            <person name="Lipzen A."/>
            <person name="Lukacs Z."/>
            <person name="Mihaltcheva S."/>
            <person name="Morgado L.N."/>
            <person name="Niskanen T."/>
            <person name="Noordeloos M.E."/>
            <person name="Ohm R.A."/>
            <person name="Ortiz-Santana B."/>
            <person name="Ovrebo C."/>
            <person name="Racz N."/>
            <person name="Riley R."/>
            <person name="Savchenko A."/>
            <person name="Shiryaev A."/>
            <person name="Soop K."/>
            <person name="Spirin V."/>
            <person name="Szebenyi C."/>
            <person name="Tomsovsky M."/>
            <person name="Tulloss R.E."/>
            <person name="Uehling J."/>
            <person name="Grigoriev I.V."/>
            <person name="Vagvolgyi C."/>
            <person name="Papp T."/>
            <person name="Martin F.M."/>
            <person name="Miettinen O."/>
            <person name="Hibbett D.S."/>
            <person name="Nagy L.G."/>
        </authorList>
    </citation>
    <scope>NUCLEOTIDE SEQUENCE [LARGE SCALE GENOMIC DNA]</scope>
    <source>
        <strain evidence="1 2">NL-1719</strain>
    </source>
</reference>
<gene>
    <name evidence="1" type="ORF">BDN72DRAFT_906518</name>
</gene>
<protein>
    <submittedName>
        <fullName evidence="1">Uncharacterized protein</fullName>
    </submittedName>
</protein>
<sequence length="438" mass="45353">MDGRIGGVTAYAGWKDRGKNAFWPQMDVKEHSKKFVDWVGTLYSAEEIQGRVLKPAELAALQDLSDGLPMEEKQNEVEGGGGEGEDDESDDEDDESDDENPPPICPPSPASSIPPPLPAPTPPTATLQSVAPAQRDASETPKTFEQMTADELRNYIQSLTTPTQPVQTAQLNNLYEIPASFKNGEPSASGSLTSLIHNDTWFSPTAADFQAFVSGNTLSATDCGSQFGPASTPGAQHHYGVSMDPYVGILPNGGGYTHLNISDANPSGGFNLGGFSDLLPSSLSMNPPTAAPTSSPAAAATTTVIASNTPSPPSSPPTTGTVPTTATPMEAPASSFPTATTGTSTASNTPTPASSSPTATTGTSMTSNTPAPALSPTITMATATSFDAPAPTPTTEVQGPQRRKRKPAKSKEVVPLTAQDNAERPKKKKKSAGGLVKD</sequence>
<proteinExistence type="predicted"/>
<organism evidence="1 2">
    <name type="scientific">Pluteus cervinus</name>
    <dbReference type="NCBI Taxonomy" id="181527"/>
    <lineage>
        <taxon>Eukaryota</taxon>
        <taxon>Fungi</taxon>
        <taxon>Dikarya</taxon>
        <taxon>Basidiomycota</taxon>
        <taxon>Agaricomycotina</taxon>
        <taxon>Agaricomycetes</taxon>
        <taxon>Agaricomycetidae</taxon>
        <taxon>Agaricales</taxon>
        <taxon>Pluteineae</taxon>
        <taxon>Pluteaceae</taxon>
        <taxon>Pluteus</taxon>
    </lineage>
</organism>
<keyword evidence="2" id="KW-1185">Reference proteome</keyword>
<name>A0ACD2ZZ13_9AGAR</name>
<dbReference type="Proteomes" id="UP000308600">
    <property type="component" value="Unassembled WGS sequence"/>
</dbReference>
<accession>A0ACD2ZZ13</accession>
<evidence type="ECO:0000313" key="1">
    <source>
        <dbReference type="EMBL" id="TFK58671.1"/>
    </source>
</evidence>